<evidence type="ECO:0000256" key="8">
    <source>
        <dbReference type="SAM" id="Coils"/>
    </source>
</evidence>
<dbReference type="GO" id="GO:0004674">
    <property type="term" value="F:protein serine/threonine kinase activity"/>
    <property type="evidence" value="ECO:0007669"/>
    <property type="project" value="UniProtKB-KW"/>
</dbReference>
<dbReference type="Gene3D" id="1.10.510.10">
    <property type="entry name" value="Transferase(Phosphotransferase) domain 1"/>
    <property type="match status" value="1"/>
</dbReference>
<organism evidence="11">
    <name type="scientific">Singulisphaera sp. Ch08</name>
    <dbReference type="NCBI Taxonomy" id="3120278"/>
    <lineage>
        <taxon>Bacteria</taxon>
        <taxon>Pseudomonadati</taxon>
        <taxon>Planctomycetota</taxon>
        <taxon>Planctomycetia</taxon>
        <taxon>Isosphaerales</taxon>
        <taxon>Isosphaeraceae</taxon>
        <taxon>Singulisphaera</taxon>
    </lineage>
</organism>
<accession>A0AAU7C8R7</accession>
<keyword evidence="4 7" id="KW-0547">Nucleotide-binding</keyword>
<feature type="coiled-coil region" evidence="8">
    <location>
        <begin position="469"/>
        <end position="506"/>
    </location>
</feature>
<dbReference type="RefSeq" id="WP_406694259.1">
    <property type="nucleotide sequence ID" value="NZ_CP155447.1"/>
</dbReference>
<evidence type="ECO:0000256" key="5">
    <source>
        <dbReference type="ARBA" id="ARBA00022777"/>
    </source>
</evidence>
<keyword evidence="8" id="KW-0175">Coiled coil</keyword>
<dbReference type="PROSITE" id="PS00108">
    <property type="entry name" value="PROTEIN_KINASE_ST"/>
    <property type="match status" value="1"/>
</dbReference>
<dbReference type="Gene3D" id="3.30.200.20">
    <property type="entry name" value="Phosphorylase Kinase, domain 1"/>
    <property type="match status" value="1"/>
</dbReference>
<feature type="compositionally biased region" description="Basic and acidic residues" evidence="9">
    <location>
        <begin position="745"/>
        <end position="754"/>
    </location>
</feature>
<dbReference type="InterPro" id="IPR000719">
    <property type="entry name" value="Prot_kinase_dom"/>
</dbReference>
<evidence type="ECO:0000256" key="6">
    <source>
        <dbReference type="ARBA" id="ARBA00022840"/>
    </source>
</evidence>
<feature type="region of interest" description="Disordered" evidence="9">
    <location>
        <begin position="733"/>
        <end position="754"/>
    </location>
</feature>
<evidence type="ECO:0000259" key="10">
    <source>
        <dbReference type="PROSITE" id="PS50011"/>
    </source>
</evidence>
<dbReference type="InterPro" id="IPR008271">
    <property type="entry name" value="Ser/Thr_kinase_AS"/>
</dbReference>
<reference evidence="11" key="1">
    <citation type="submission" date="2024-05" db="EMBL/GenBank/DDBJ databases">
        <title>Planctomycetes of the genus Singulisphaera possess chitinolytic capabilities.</title>
        <authorList>
            <person name="Ivanova A."/>
        </authorList>
    </citation>
    <scope>NUCLEOTIDE SEQUENCE</scope>
    <source>
        <strain evidence="11">Ch08T</strain>
    </source>
</reference>
<evidence type="ECO:0000313" key="11">
    <source>
        <dbReference type="EMBL" id="XBH01520.1"/>
    </source>
</evidence>
<dbReference type="SUPFAM" id="SSF56112">
    <property type="entry name" value="Protein kinase-like (PK-like)"/>
    <property type="match status" value="1"/>
</dbReference>
<keyword evidence="3" id="KW-0808">Transferase</keyword>
<proteinExistence type="predicted"/>
<dbReference type="InterPro" id="IPR017441">
    <property type="entry name" value="Protein_kinase_ATP_BS"/>
</dbReference>
<sequence>MGPELTGEPTQEERRNQVLLAYVEALEAGREPDRSQLIAAHPDLQQDLEAFLAGHDEVARLTAPLRAVGLGDARAPFGLPREGPNPSPPGIGEIGDFRLLREVGRGGMGVVYEAEQISLRRRVALKVLPFASAIDPRRLQRFKTEALTAAHVQHEKIVPVHAVGSERGVHYYAMQFIEGQSLAALIGELRRLRDEQGPRLSPAEGEQDDRAVDADLDLRLHEPGSGGEVAHATTTISRERSADRRRYFDRAAGLARQAALALEHAHQAGIVHRDVKPGNLLLDLRGQLWVTDFGLAQVTGDPGLTITGELLGTLRYASPEQVLARRGIVDHRSDIYSLGATLYELLTLHPPFEGRDRHALIRLIAEDDPASPSDLDRTVPPELETIVLKALRKDPGDRYGTAQELADDLQRFLDARPILARRPTAAERLRAWSRRHPTAVRAGAVALILLSAASLVSTALVRGEQAKTLVEQRKAESAYRRERQRAEEAEARFRLARRAVDELIQVSEEELAHRPGMAGLRKRLLASALAYYREFVEQRRSDPDAQAELRDTTRRVETILADLAVLRAAGELYLLAQPSALNDLRLDKGQRARVADLSDRAGRRWRESFGDPANLPPPAERVRIALEQARANEEEVDAILTPSQRVRLRQIALQSEGPTAFREPEIIEALGLTPGQREQIRAIEEESLLGQRRELQAGKLAEVAGKPAMERIVAALTAEQTRRWKEMAGEPIRGTLNAFPTPFRTQRDSRRTSR</sequence>
<evidence type="ECO:0000256" key="4">
    <source>
        <dbReference type="ARBA" id="ARBA00022741"/>
    </source>
</evidence>
<evidence type="ECO:0000256" key="9">
    <source>
        <dbReference type="SAM" id="MobiDB-lite"/>
    </source>
</evidence>
<feature type="domain" description="Protein kinase" evidence="10">
    <location>
        <begin position="97"/>
        <end position="413"/>
    </location>
</feature>
<dbReference type="PROSITE" id="PS50011">
    <property type="entry name" value="PROTEIN_KINASE_DOM"/>
    <property type="match status" value="1"/>
</dbReference>
<evidence type="ECO:0000256" key="2">
    <source>
        <dbReference type="ARBA" id="ARBA00022527"/>
    </source>
</evidence>
<dbReference type="EMBL" id="CP155447">
    <property type="protein sequence ID" value="XBH01520.1"/>
    <property type="molecule type" value="Genomic_DNA"/>
</dbReference>
<dbReference type="SMART" id="SM00220">
    <property type="entry name" value="S_TKc"/>
    <property type="match status" value="1"/>
</dbReference>
<dbReference type="PROSITE" id="PS00107">
    <property type="entry name" value="PROTEIN_KINASE_ATP"/>
    <property type="match status" value="1"/>
</dbReference>
<dbReference type="PANTHER" id="PTHR43289:SF34">
    <property type="entry name" value="SERINE_THREONINE-PROTEIN KINASE YBDM-RELATED"/>
    <property type="match status" value="1"/>
</dbReference>
<evidence type="ECO:0000256" key="7">
    <source>
        <dbReference type="PROSITE-ProRule" id="PRU10141"/>
    </source>
</evidence>
<name>A0AAU7C8R7_9BACT</name>
<dbReference type="CDD" id="cd14014">
    <property type="entry name" value="STKc_PknB_like"/>
    <property type="match status" value="1"/>
</dbReference>
<dbReference type="GO" id="GO:0005524">
    <property type="term" value="F:ATP binding"/>
    <property type="evidence" value="ECO:0007669"/>
    <property type="project" value="UniProtKB-UniRule"/>
</dbReference>
<feature type="binding site" evidence="7">
    <location>
        <position position="126"/>
    </location>
    <ligand>
        <name>ATP</name>
        <dbReference type="ChEBI" id="CHEBI:30616"/>
    </ligand>
</feature>
<keyword evidence="2" id="KW-0723">Serine/threonine-protein kinase</keyword>
<gene>
    <name evidence="11" type="ORF">V5E97_24585</name>
</gene>
<dbReference type="Pfam" id="PF00069">
    <property type="entry name" value="Pkinase"/>
    <property type="match status" value="1"/>
</dbReference>
<dbReference type="AlphaFoldDB" id="A0AAU7C8R7"/>
<dbReference type="EC" id="2.7.11.1" evidence="1"/>
<dbReference type="InterPro" id="IPR011009">
    <property type="entry name" value="Kinase-like_dom_sf"/>
</dbReference>
<keyword evidence="5 11" id="KW-0418">Kinase</keyword>
<dbReference type="FunFam" id="1.10.510.10:FF:000021">
    <property type="entry name" value="Serine/threonine protein kinase"/>
    <property type="match status" value="1"/>
</dbReference>
<evidence type="ECO:0000256" key="3">
    <source>
        <dbReference type="ARBA" id="ARBA00022679"/>
    </source>
</evidence>
<dbReference type="PANTHER" id="PTHR43289">
    <property type="entry name" value="MITOGEN-ACTIVATED PROTEIN KINASE KINASE KINASE 20-RELATED"/>
    <property type="match status" value="1"/>
</dbReference>
<keyword evidence="6 7" id="KW-0067">ATP-binding</keyword>
<protein>
    <recommendedName>
        <fullName evidence="1">non-specific serine/threonine protein kinase</fullName>
        <ecNumber evidence="1">2.7.11.1</ecNumber>
    </recommendedName>
</protein>
<evidence type="ECO:0000256" key="1">
    <source>
        <dbReference type="ARBA" id="ARBA00012513"/>
    </source>
</evidence>